<feature type="region of interest" description="Disordered" evidence="1">
    <location>
        <begin position="1"/>
        <end position="39"/>
    </location>
</feature>
<accession>A0A6M9Z6Z1</accession>
<name>A0A6M9Z6Z1_9VIRU</name>
<organism evidence="2">
    <name type="scientific">Cressdnaviricota sp</name>
    <dbReference type="NCBI Taxonomy" id="2748378"/>
    <lineage>
        <taxon>Viruses</taxon>
        <taxon>Monodnaviria</taxon>
        <taxon>Shotokuvirae</taxon>
        <taxon>Cressdnaviricota</taxon>
    </lineage>
</organism>
<proteinExistence type="predicted"/>
<feature type="compositionally biased region" description="Basic residues" evidence="1">
    <location>
        <begin position="21"/>
        <end position="37"/>
    </location>
</feature>
<sequence length="391" mass="42567">MSGRGRSRTNRSGYVTVVKTSRGRGRTPVRSPPRKTRMASAPARIRTAPYKKKAVAPKTQGSQMGYKTATLTLAKPMSRAAMTTALTKSMLESVIYRWNGVKAFTGNGTYFMDNRTVSAVRRLPFYMLDLTAVNNMAGAIPTYTTSAPFVQLSQDPVTGNMYFRSQTSFGSDGVTPTSAYSIEKAPTTAGASIAPFGKSMIVHAAIQANLWGAISKATKYMVQVVRILDEDLVPDHNLALAGTEVSIATPKRNDFYQNLIKPWTFNPIATTGGISARKYKVLKTQTITIEPNPTTDGDADAQVVVYKAFLKLNKLMKYEETSAFLSTDADTLDQADYALNTGAQLTTQVNPKARIYLVLRATNYGSDGATSTSAFTPSFDLSVRIKHTIPK</sequence>
<protein>
    <submittedName>
        <fullName evidence="2">Capsid protein</fullName>
    </submittedName>
</protein>
<evidence type="ECO:0000313" key="2">
    <source>
        <dbReference type="EMBL" id="QKN88854.1"/>
    </source>
</evidence>
<dbReference type="EMBL" id="MT138045">
    <property type="protein sequence ID" value="QKN88854.1"/>
    <property type="molecule type" value="Genomic_DNA"/>
</dbReference>
<reference evidence="2" key="1">
    <citation type="submission" date="2020-01" db="EMBL/GenBank/DDBJ databases">
        <title>Viral genomes from wild and zoo birds in China.</title>
        <authorList>
            <person name="Yao Y."/>
            <person name="Shan T."/>
            <person name="Yang S."/>
            <person name="Zhang W."/>
        </authorList>
    </citation>
    <scope>NUCLEOTIDE SEQUENCE</scope>
    <source>
        <strain evidence="2">Xftoti59cir1</strain>
    </source>
</reference>
<evidence type="ECO:0000256" key="1">
    <source>
        <dbReference type="SAM" id="MobiDB-lite"/>
    </source>
</evidence>